<dbReference type="Proteomes" id="UP000005239">
    <property type="component" value="Unassembled WGS sequence"/>
</dbReference>
<organism evidence="1 2">
    <name type="scientific">Pristionchus pacificus</name>
    <name type="common">Parasitic nematode worm</name>
    <dbReference type="NCBI Taxonomy" id="54126"/>
    <lineage>
        <taxon>Eukaryota</taxon>
        <taxon>Metazoa</taxon>
        <taxon>Ecdysozoa</taxon>
        <taxon>Nematoda</taxon>
        <taxon>Chromadorea</taxon>
        <taxon>Rhabditida</taxon>
        <taxon>Rhabditina</taxon>
        <taxon>Diplogasteromorpha</taxon>
        <taxon>Diplogasteroidea</taxon>
        <taxon>Neodiplogasteridae</taxon>
        <taxon>Pristionchus</taxon>
    </lineage>
</organism>
<dbReference type="InterPro" id="IPR036047">
    <property type="entry name" value="F-box-like_dom_sf"/>
</dbReference>
<reference evidence="2" key="1">
    <citation type="journal article" date="2008" name="Nat. Genet.">
        <title>The Pristionchus pacificus genome provides a unique perspective on nematode lifestyle and parasitism.</title>
        <authorList>
            <person name="Dieterich C."/>
            <person name="Clifton S.W."/>
            <person name="Schuster L.N."/>
            <person name="Chinwalla A."/>
            <person name="Delehaunty K."/>
            <person name="Dinkelacker I."/>
            <person name="Fulton L."/>
            <person name="Fulton R."/>
            <person name="Godfrey J."/>
            <person name="Minx P."/>
            <person name="Mitreva M."/>
            <person name="Roeseler W."/>
            <person name="Tian H."/>
            <person name="Witte H."/>
            <person name="Yang S.P."/>
            <person name="Wilson R.K."/>
            <person name="Sommer R.J."/>
        </authorList>
    </citation>
    <scope>NUCLEOTIDE SEQUENCE [LARGE SCALE GENOMIC DNA]</scope>
    <source>
        <strain evidence="2">PS312</strain>
    </source>
</reference>
<proteinExistence type="predicted"/>
<reference evidence="1" key="2">
    <citation type="submission" date="2022-06" db="UniProtKB">
        <authorList>
            <consortium name="EnsemblMetazoa"/>
        </authorList>
    </citation>
    <scope>IDENTIFICATION</scope>
    <source>
        <strain evidence="1">PS312</strain>
    </source>
</reference>
<sequence length="316" mass="37036">MTSEQPPATARRINNNITNNCDYKFVLEHKIGNEDLLSNLPDDCLLAIFPFFNHVDLNALFAVNQKMHHFVRRARPRAKKGEVEEMRIVKVISNHEYTLNIIFNQNTIVADRINSKEIAHDDCEFCNDISYKIHTTVPLSVIHTVFQRMWRLPKRYYFNSVKFETMLLDHAYFAVCKFLFRVSSKRRIFSNVAIDRSLINPMDLHQLTYNQFTHPFHSWMIDGCLEELELNAYQLDNFDIYHLLKSYAKAVSAPSIRIESTRIPKQIESFENSQRHERSLSKLVNCINLDLDYLVFASNSFMRAIIEFAASRIAFS</sequence>
<dbReference type="AlphaFoldDB" id="A0A2A6B5Z6"/>
<evidence type="ECO:0000313" key="2">
    <source>
        <dbReference type="Proteomes" id="UP000005239"/>
    </source>
</evidence>
<evidence type="ECO:0000313" key="1">
    <source>
        <dbReference type="EnsemblMetazoa" id="PPA35495.1"/>
    </source>
</evidence>
<protein>
    <submittedName>
        <fullName evidence="1">Uncharacterized protein</fullName>
    </submittedName>
</protein>
<accession>A0A2A6B5Z6</accession>
<dbReference type="SUPFAM" id="SSF81383">
    <property type="entry name" value="F-box domain"/>
    <property type="match status" value="1"/>
</dbReference>
<keyword evidence="2" id="KW-1185">Reference proteome</keyword>
<gene>
    <name evidence="1" type="primary">WBGene00273864</name>
</gene>
<name>A0A2A6B5Z6_PRIPA</name>
<accession>A0A8R1ULV2</accession>
<dbReference type="EnsemblMetazoa" id="PPA35495.1">
    <property type="protein sequence ID" value="PPA35495.1"/>
    <property type="gene ID" value="WBGene00273864"/>
</dbReference>